<dbReference type="EMBL" id="CP040749">
    <property type="protein sequence ID" value="QCX38260.1"/>
    <property type="molecule type" value="Genomic_DNA"/>
</dbReference>
<dbReference type="Gene3D" id="3.40.50.1820">
    <property type="entry name" value="alpha/beta hydrolase"/>
    <property type="match status" value="1"/>
</dbReference>
<name>A0A5B7TPU0_9FLAO</name>
<organism evidence="3 4">
    <name type="scientific">Aureibaculum algae</name>
    <dbReference type="NCBI Taxonomy" id="2584122"/>
    <lineage>
        <taxon>Bacteria</taxon>
        <taxon>Pseudomonadati</taxon>
        <taxon>Bacteroidota</taxon>
        <taxon>Flavobacteriia</taxon>
        <taxon>Flavobacteriales</taxon>
        <taxon>Flavobacteriaceae</taxon>
        <taxon>Aureibaculum</taxon>
    </lineage>
</organism>
<dbReference type="Pfam" id="PF12697">
    <property type="entry name" value="Abhydrolase_6"/>
    <property type="match status" value="1"/>
</dbReference>
<keyword evidence="1" id="KW-1133">Transmembrane helix</keyword>
<dbReference type="KEGG" id="fbe:FF125_07380"/>
<reference evidence="3 4" key="1">
    <citation type="submission" date="2019-05" db="EMBL/GenBank/DDBJ databases">
        <title>Algicella ahnfeltiae gen. nov., sp. nov., a novel marine bacterium of the family Flavobacteriaceae isolated from a red alga.</title>
        <authorList>
            <person name="Nedashkovskaya O.I."/>
            <person name="Kukhlevskiy A.D."/>
            <person name="Kim S.-G."/>
            <person name="Zhukova N.V."/>
            <person name="Mikhailov V.V."/>
        </authorList>
    </citation>
    <scope>NUCLEOTIDE SEQUENCE [LARGE SCALE GENOMIC DNA]</scope>
    <source>
        <strain evidence="3 4">10Alg115</strain>
    </source>
</reference>
<feature type="domain" description="AB hydrolase-1" evidence="2">
    <location>
        <begin position="79"/>
        <end position="268"/>
    </location>
</feature>
<dbReference type="OrthoDB" id="1224630at2"/>
<dbReference type="RefSeq" id="WP_138949158.1">
    <property type="nucleotide sequence ID" value="NZ_CP040749.1"/>
</dbReference>
<keyword evidence="4" id="KW-1185">Reference proteome</keyword>
<evidence type="ECO:0000313" key="4">
    <source>
        <dbReference type="Proteomes" id="UP000306229"/>
    </source>
</evidence>
<protein>
    <submittedName>
        <fullName evidence="3">Alpha/beta hydrolase</fullName>
    </submittedName>
</protein>
<proteinExistence type="predicted"/>
<dbReference type="InterPro" id="IPR000073">
    <property type="entry name" value="AB_hydrolase_1"/>
</dbReference>
<dbReference type="InterPro" id="IPR029058">
    <property type="entry name" value="AB_hydrolase_fold"/>
</dbReference>
<accession>A0A5B7TPU0</accession>
<keyword evidence="1" id="KW-0472">Membrane</keyword>
<dbReference type="AlphaFoldDB" id="A0A5B7TPU0"/>
<sequence>MMPKRIKKILKVIGIVLLVFFTGIVIAAHIFLSPTSDKKALTELSINSLHPKIIHKTYNGFEYRVAEMQQKIDTSLSTLVFVHGSPGDFLDYKRYLTDSTLNARANILSYDRIGYGTENTGNVQGTLAFELGLLNAVTNGIPAEKIILIGYSYGGSIVLASPKNYKYKVSLASAVNADLEPIFWGLKIYDWKLTRWILPKKVQAAAKEKYSHLFDLPKYENLWNKSPSPIVNIQGDADWIVPYENSIFLQHKIDVDKFKMITLDGVGHELVWSNFDLIKSEILKTLK</sequence>
<dbReference type="GO" id="GO:0016787">
    <property type="term" value="F:hydrolase activity"/>
    <property type="evidence" value="ECO:0007669"/>
    <property type="project" value="UniProtKB-KW"/>
</dbReference>
<keyword evidence="3" id="KW-0378">Hydrolase</keyword>
<gene>
    <name evidence="3" type="ORF">FF125_07380</name>
</gene>
<dbReference type="Proteomes" id="UP000306229">
    <property type="component" value="Chromosome"/>
</dbReference>
<feature type="transmembrane region" description="Helical" evidence="1">
    <location>
        <begin position="12"/>
        <end position="32"/>
    </location>
</feature>
<evidence type="ECO:0000259" key="2">
    <source>
        <dbReference type="Pfam" id="PF12697"/>
    </source>
</evidence>
<keyword evidence="1" id="KW-0812">Transmembrane</keyword>
<evidence type="ECO:0000256" key="1">
    <source>
        <dbReference type="SAM" id="Phobius"/>
    </source>
</evidence>
<evidence type="ECO:0000313" key="3">
    <source>
        <dbReference type="EMBL" id="QCX38260.1"/>
    </source>
</evidence>
<dbReference type="SUPFAM" id="SSF53474">
    <property type="entry name" value="alpha/beta-Hydrolases"/>
    <property type="match status" value="1"/>
</dbReference>